<dbReference type="SMART" id="SM00028">
    <property type="entry name" value="TPR"/>
    <property type="match status" value="3"/>
</dbReference>
<gene>
    <name evidence="10" type="ORF">J8C05_01245</name>
</gene>
<feature type="repeat" description="TPR" evidence="5">
    <location>
        <begin position="525"/>
        <end position="558"/>
    </location>
</feature>
<dbReference type="SUPFAM" id="SSF56112">
    <property type="entry name" value="Protein kinase-like (PK-like)"/>
    <property type="match status" value="1"/>
</dbReference>
<keyword evidence="1" id="KW-0808">Transferase</keyword>
<dbReference type="PANTHER" id="PTHR43289:SF6">
    <property type="entry name" value="SERINE_THREONINE-PROTEIN KINASE NEKL-3"/>
    <property type="match status" value="1"/>
</dbReference>
<dbReference type="PROSITE" id="PS00108">
    <property type="entry name" value="PROTEIN_KINASE_ST"/>
    <property type="match status" value="1"/>
</dbReference>
<organism evidence="10 11">
    <name type="scientific">Chloracidobacterium sp. N</name>
    <dbReference type="NCBI Taxonomy" id="2821540"/>
    <lineage>
        <taxon>Bacteria</taxon>
        <taxon>Pseudomonadati</taxon>
        <taxon>Acidobacteriota</taxon>
        <taxon>Terriglobia</taxon>
        <taxon>Terriglobales</taxon>
        <taxon>Acidobacteriaceae</taxon>
        <taxon>Chloracidobacterium</taxon>
        <taxon>Chloracidobacterium aggregatum</taxon>
    </lineage>
</organism>
<dbReference type="Pfam" id="PF13432">
    <property type="entry name" value="TPR_16"/>
    <property type="match status" value="2"/>
</dbReference>
<dbReference type="Gene3D" id="1.10.510.10">
    <property type="entry name" value="Transferase(Phosphotransferase) domain 1"/>
    <property type="match status" value="1"/>
</dbReference>
<dbReference type="CDD" id="cd14014">
    <property type="entry name" value="STKc_PknB_like"/>
    <property type="match status" value="1"/>
</dbReference>
<dbReference type="InterPro" id="IPR011009">
    <property type="entry name" value="Kinase-like_dom_sf"/>
</dbReference>
<dbReference type="SUPFAM" id="SSF48452">
    <property type="entry name" value="TPR-like"/>
    <property type="match status" value="1"/>
</dbReference>
<keyword evidence="11" id="KW-1185">Reference proteome</keyword>
<dbReference type="PANTHER" id="PTHR43289">
    <property type="entry name" value="MITOGEN-ACTIVATED PROTEIN KINASE KINASE KINASE 20-RELATED"/>
    <property type="match status" value="1"/>
</dbReference>
<dbReference type="InterPro" id="IPR019734">
    <property type="entry name" value="TPR_rpt"/>
</dbReference>
<evidence type="ECO:0000259" key="9">
    <source>
        <dbReference type="PROSITE" id="PS50011"/>
    </source>
</evidence>
<keyword evidence="8" id="KW-1133">Transmembrane helix</keyword>
<keyword evidence="5" id="KW-0802">TPR repeat</keyword>
<evidence type="ECO:0000256" key="4">
    <source>
        <dbReference type="ARBA" id="ARBA00022840"/>
    </source>
</evidence>
<evidence type="ECO:0000256" key="1">
    <source>
        <dbReference type="ARBA" id="ARBA00022679"/>
    </source>
</evidence>
<evidence type="ECO:0000256" key="8">
    <source>
        <dbReference type="SAM" id="Phobius"/>
    </source>
</evidence>
<feature type="transmembrane region" description="Helical" evidence="8">
    <location>
        <begin position="425"/>
        <end position="449"/>
    </location>
</feature>
<feature type="region of interest" description="Disordered" evidence="7">
    <location>
        <begin position="304"/>
        <end position="417"/>
    </location>
</feature>
<feature type="compositionally biased region" description="Pro residues" evidence="7">
    <location>
        <begin position="383"/>
        <end position="401"/>
    </location>
</feature>
<keyword evidence="8" id="KW-0812">Transmembrane</keyword>
<dbReference type="PROSITE" id="PS00107">
    <property type="entry name" value="PROTEIN_KINASE_ATP"/>
    <property type="match status" value="1"/>
</dbReference>
<reference evidence="10 11" key="1">
    <citation type="submission" date="2021-03" db="EMBL/GenBank/DDBJ databases">
        <title>Genomic and phenotypic characterization of Chloracidobacterium isolates provides evidence for multiple species.</title>
        <authorList>
            <person name="Saini M.K."/>
            <person name="Costas A.M.G."/>
            <person name="Tank M."/>
            <person name="Bryant D.A."/>
        </authorList>
    </citation>
    <scope>NUCLEOTIDE SEQUENCE [LARGE SCALE GENOMIC DNA]</scope>
    <source>
        <strain evidence="10 11">N</strain>
    </source>
</reference>
<dbReference type="EMBL" id="CP072642">
    <property type="protein sequence ID" value="QUV94113.1"/>
    <property type="molecule type" value="Genomic_DNA"/>
</dbReference>
<dbReference type="RefSeq" id="WP_211422427.1">
    <property type="nucleotide sequence ID" value="NZ_CP072642.1"/>
</dbReference>
<feature type="compositionally biased region" description="Basic and acidic residues" evidence="7">
    <location>
        <begin position="453"/>
        <end position="464"/>
    </location>
</feature>
<keyword evidence="2 6" id="KW-0547">Nucleotide-binding</keyword>
<evidence type="ECO:0000256" key="2">
    <source>
        <dbReference type="ARBA" id="ARBA00022741"/>
    </source>
</evidence>
<evidence type="ECO:0000256" key="5">
    <source>
        <dbReference type="PROSITE-ProRule" id="PRU00339"/>
    </source>
</evidence>
<dbReference type="Gene3D" id="1.25.40.10">
    <property type="entry name" value="Tetratricopeptide repeat domain"/>
    <property type="match status" value="2"/>
</dbReference>
<dbReference type="InterPro" id="IPR011990">
    <property type="entry name" value="TPR-like_helical_dom_sf"/>
</dbReference>
<evidence type="ECO:0000313" key="11">
    <source>
        <dbReference type="Proteomes" id="UP000677668"/>
    </source>
</evidence>
<evidence type="ECO:0000256" key="7">
    <source>
        <dbReference type="SAM" id="MobiDB-lite"/>
    </source>
</evidence>
<dbReference type="InterPro" id="IPR000719">
    <property type="entry name" value="Prot_kinase_dom"/>
</dbReference>
<feature type="repeat" description="TPR" evidence="5">
    <location>
        <begin position="562"/>
        <end position="595"/>
    </location>
</feature>
<dbReference type="Gene3D" id="3.30.200.20">
    <property type="entry name" value="Phosphorylase Kinase, domain 1"/>
    <property type="match status" value="1"/>
</dbReference>
<keyword evidence="3 10" id="KW-0418">Kinase</keyword>
<feature type="domain" description="Protein kinase" evidence="9">
    <location>
        <begin position="27"/>
        <end position="302"/>
    </location>
</feature>
<dbReference type="Proteomes" id="UP000677668">
    <property type="component" value="Chromosome 1"/>
</dbReference>
<feature type="region of interest" description="Disordered" evidence="7">
    <location>
        <begin position="453"/>
        <end position="490"/>
    </location>
</feature>
<feature type="binding site" evidence="6">
    <location>
        <position position="56"/>
    </location>
    <ligand>
        <name>ATP</name>
        <dbReference type="ChEBI" id="CHEBI:30616"/>
    </ligand>
</feature>
<keyword evidence="4 6" id="KW-0067">ATP-binding</keyword>
<accession>A0ABX8B0W7</accession>
<dbReference type="InterPro" id="IPR017441">
    <property type="entry name" value="Protein_kinase_ATP_BS"/>
</dbReference>
<dbReference type="SMART" id="SM00220">
    <property type="entry name" value="S_TKc"/>
    <property type="match status" value="1"/>
</dbReference>
<dbReference type="Pfam" id="PF00069">
    <property type="entry name" value="Pkinase"/>
    <property type="match status" value="1"/>
</dbReference>
<feature type="compositionally biased region" description="Low complexity" evidence="7">
    <location>
        <begin position="304"/>
        <end position="315"/>
    </location>
</feature>
<keyword evidence="8" id="KW-0472">Membrane</keyword>
<evidence type="ECO:0000256" key="6">
    <source>
        <dbReference type="PROSITE-ProRule" id="PRU10141"/>
    </source>
</evidence>
<name>A0ABX8B0W7_9BACT</name>
<evidence type="ECO:0000313" key="10">
    <source>
        <dbReference type="EMBL" id="QUV94113.1"/>
    </source>
</evidence>
<dbReference type="PROSITE" id="PS50011">
    <property type="entry name" value="PROTEIN_KINASE_DOM"/>
    <property type="match status" value="1"/>
</dbReference>
<dbReference type="PROSITE" id="PS50005">
    <property type="entry name" value="TPR"/>
    <property type="match status" value="2"/>
</dbReference>
<proteinExistence type="predicted"/>
<evidence type="ECO:0000256" key="3">
    <source>
        <dbReference type="ARBA" id="ARBA00022777"/>
    </source>
</evidence>
<sequence>MSETIAMIPPSPPAGDPLIGRTIAGRFRVISKLGEGGMGAVYKAEQLKVNRLCAIKILSASFASDPDALARFNREAQMSSAFSHPHAVTIYDFGDDNGLHYLAMEFVEGETLSSVLRREGPLPLARTLAIARQACAALDAAHRMNIVHRDLKPDNIMLSRRDDGDWVKILDFGIAKMAGDAPQRGQDLTQAGFVVGTPLYMSPEQLAGERLDPRSDIYSLAIIIYQMLTGQLPFAGDNMQSVMVKRLTEDPLPVWKVNPRVAIPPGVEAALMRALQRHRDRRTPTVRDFIGELEAGCAAPGVAAPGATQAQPAAGSTSPFAPGTSPFPGEEAYQTTPGATPMASTPPPSPVATGGASPLPTVAASPPPVGGTVMQPGAAPGQALPPPYPAAPYAPPPPGYPPAQTGFPPAPSVAPAARSGGGVGMILAVVAFVGVLVLGGGALGAYFFLWPRDSGRQTRDDTPPRRNGSAQEPPKPSPVEASGSGAPSNAAKEAFASGVQALAQKSYATAERHFRAALDASPGFGKAHLNLGIALYHQRKFGEALDRFAQAARLCDDEACKNFAWNYRGRLHWEQREYALAEEDFRQALTHDGNDLSSLAFRGFMLRLDGRTAAANELFDQVLARSQDENLKSVVRQCKGAALPPATASDAGIGPGQ</sequence>
<dbReference type="InterPro" id="IPR008271">
    <property type="entry name" value="Ser/Thr_kinase_AS"/>
</dbReference>
<dbReference type="GO" id="GO:0016301">
    <property type="term" value="F:kinase activity"/>
    <property type="evidence" value="ECO:0007669"/>
    <property type="project" value="UniProtKB-KW"/>
</dbReference>
<protein>
    <submittedName>
        <fullName evidence="10">Protein kinase</fullName>
    </submittedName>
</protein>